<evidence type="ECO:0000256" key="6">
    <source>
        <dbReference type="PROSITE-ProRule" id="PRU00146"/>
    </source>
</evidence>
<dbReference type="PROSITE" id="PS50016">
    <property type="entry name" value="ZF_PHD_2"/>
    <property type="match status" value="1"/>
</dbReference>
<dbReference type="InterPro" id="IPR032308">
    <property type="entry name" value="TDBD"/>
</dbReference>
<evidence type="ECO:0000259" key="7">
    <source>
        <dbReference type="PROSITE" id="PS50016"/>
    </source>
</evidence>
<sequence>MLEAVIQNTLGPLSPKKLSVCEKCKDNLGFSVTCPFSLFCDNVSDGTPMNSSSPKKFTYGKLTKKDLGLHKLVFMDGILPQGTEVGYYLRGKRLLEGYIKDSGIFCRCCSNVLSPSQFEAHAGQTSRRKPYNNIYTSNGVSLHELSVSLSKGRRLSSTENDDLCRICADGGDLLLCDLCPRAFHKECVGLSSIPIGDWFCPYCQNLHQKDKCLANSDNAIAAGRVTGVDSIEQIIKRCIRIVSAPVNDAGVCALCRVSLFLASSFNGLSFFLQCEIEYHVGCLKDHGMAALKELPEGEWFCRPDCRSIHSTLHELLRQGPEALQEFDANIIRTKLGEIGLNKDATADVRWRLLSGRSDYDDSKLLLSQAVSIFRESFDPIIDPISGRDLMPSMVYGKNMRRQDYGGVYCMVLTLKSSVISAALLRVLGCEVAELPLVATKRERQGMGYFQSLFSCIESLLKFMKVKHFVLPAADDTESMWINKFGFTKLMRTELLEHVKNAPPIIFQGTSMLHKLVGASLAG</sequence>
<evidence type="ECO:0000313" key="9">
    <source>
        <dbReference type="Proteomes" id="UP001418222"/>
    </source>
</evidence>
<feature type="domain" description="PHD-type" evidence="7">
    <location>
        <begin position="161"/>
        <end position="206"/>
    </location>
</feature>
<dbReference type="GO" id="GO:0000977">
    <property type="term" value="F:RNA polymerase II transcription regulatory region sequence-specific DNA binding"/>
    <property type="evidence" value="ECO:0007669"/>
    <property type="project" value="TreeGrafter"/>
</dbReference>
<keyword evidence="2" id="KW-0479">Metal-binding</keyword>
<dbReference type="Pfam" id="PF23011">
    <property type="entry name" value="PHD-1st_NSD"/>
    <property type="match status" value="1"/>
</dbReference>
<evidence type="ECO:0000256" key="1">
    <source>
        <dbReference type="ARBA" id="ARBA00004123"/>
    </source>
</evidence>
<protein>
    <submittedName>
        <fullName evidence="8">Zinc finger CCCH domain-containing protein 19</fullName>
    </submittedName>
</protein>
<dbReference type="SUPFAM" id="SSF55729">
    <property type="entry name" value="Acyl-CoA N-acyltransferases (Nat)"/>
    <property type="match status" value="1"/>
</dbReference>
<dbReference type="Pfam" id="PF23209">
    <property type="entry name" value="IDM1_C"/>
    <property type="match status" value="1"/>
</dbReference>
<organism evidence="8 9">
    <name type="scientific">Platanthera zijinensis</name>
    <dbReference type="NCBI Taxonomy" id="2320716"/>
    <lineage>
        <taxon>Eukaryota</taxon>
        <taxon>Viridiplantae</taxon>
        <taxon>Streptophyta</taxon>
        <taxon>Embryophyta</taxon>
        <taxon>Tracheophyta</taxon>
        <taxon>Spermatophyta</taxon>
        <taxon>Magnoliopsida</taxon>
        <taxon>Liliopsida</taxon>
        <taxon>Asparagales</taxon>
        <taxon>Orchidaceae</taxon>
        <taxon>Orchidoideae</taxon>
        <taxon>Orchideae</taxon>
        <taxon>Orchidinae</taxon>
        <taxon>Platanthera</taxon>
    </lineage>
</organism>
<dbReference type="PROSITE" id="PS01359">
    <property type="entry name" value="ZF_PHD_1"/>
    <property type="match status" value="1"/>
</dbReference>
<reference evidence="8 9" key="1">
    <citation type="journal article" date="2022" name="Nat. Plants">
        <title>Genomes of leafy and leafless Platanthera orchids illuminate the evolution of mycoheterotrophy.</title>
        <authorList>
            <person name="Li M.H."/>
            <person name="Liu K.W."/>
            <person name="Li Z."/>
            <person name="Lu H.C."/>
            <person name="Ye Q.L."/>
            <person name="Zhang D."/>
            <person name="Wang J.Y."/>
            <person name="Li Y.F."/>
            <person name="Zhong Z.M."/>
            <person name="Liu X."/>
            <person name="Yu X."/>
            <person name="Liu D.K."/>
            <person name="Tu X.D."/>
            <person name="Liu B."/>
            <person name="Hao Y."/>
            <person name="Liao X.Y."/>
            <person name="Jiang Y.T."/>
            <person name="Sun W.H."/>
            <person name="Chen J."/>
            <person name="Chen Y.Q."/>
            <person name="Ai Y."/>
            <person name="Zhai J.W."/>
            <person name="Wu S.S."/>
            <person name="Zhou Z."/>
            <person name="Hsiao Y.Y."/>
            <person name="Wu W.L."/>
            <person name="Chen Y.Y."/>
            <person name="Lin Y.F."/>
            <person name="Hsu J.L."/>
            <person name="Li C.Y."/>
            <person name="Wang Z.W."/>
            <person name="Zhao X."/>
            <person name="Zhong W.Y."/>
            <person name="Ma X.K."/>
            <person name="Ma L."/>
            <person name="Huang J."/>
            <person name="Chen G.Z."/>
            <person name="Huang M.Z."/>
            <person name="Huang L."/>
            <person name="Peng D.H."/>
            <person name="Luo Y.B."/>
            <person name="Zou S.Q."/>
            <person name="Chen S.P."/>
            <person name="Lan S."/>
            <person name="Tsai W.C."/>
            <person name="Van de Peer Y."/>
            <person name="Liu Z.J."/>
        </authorList>
    </citation>
    <scope>NUCLEOTIDE SEQUENCE [LARGE SCALE GENOMIC DNA]</scope>
    <source>
        <strain evidence="8">Lor287</strain>
    </source>
</reference>
<dbReference type="Proteomes" id="UP001418222">
    <property type="component" value="Unassembled WGS sequence"/>
</dbReference>
<keyword evidence="9" id="KW-1185">Reference proteome</keyword>
<dbReference type="PANTHER" id="PTHR47025">
    <property type="entry name" value="AUTOIMMUNE REGULATOR"/>
    <property type="match status" value="1"/>
</dbReference>
<evidence type="ECO:0000313" key="8">
    <source>
        <dbReference type="EMBL" id="KAK8916809.1"/>
    </source>
</evidence>
<dbReference type="SMART" id="SM00249">
    <property type="entry name" value="PHD"/>
    <property type="match status" value="2"/>
</dbReference>
<dbReference type="GO" id="GO:0005634">
    <property type="term" value="C:nucleus"/>
    <property type="evidence" value="ECO:0007669"/>
    <property type="project" value="UniProtKB-SubCell"/>
</dbReference>
<evidence type="ECO:0000256" key="2">
    <source>
        <dbReference type="ARBA" id="ARBA00022723"/>
    </source>
</evidence>
<dbReference type="AlphaFoldDB" id="A0AAP0AWA5"/>
<dbReference type="GO" id="GO:0045944">
    <property type="term" value="P:positive regulation of transcription by RNA polymerase II"/>
    <property type="evidence" value="ECO:0007669"/>
    <property type="project" value="TreeGrafter"/>
</dbReference>
<evidence type="ECO:0000256" key="3">
    <source>
        <dbReference type="ARBA" id="ARBA00022771"/>
    </source>
</evidence>
<gene>
    <name evidence="8" type="primary">NERD</name>
    <name evidence="8" type="ORF">KSP39_PZI022602</name>
</gene>
<dbReference type="Gene3D" id="3.30.40.10">
    <property type="entry name" value="Zinc/RING finger domain, C3HC4 (zinc finger)"/>
    <property type="match status" value="2"/>
</dbReference>
<keyword evidence="4" id="KW-0862">Zinc</keyword>
<dbReference type="GO" id="GO:0008270">
    <property type="term" value="F:zinc ion binding"/>
    <property type="evidence" value="ECO:0007669"/>
    <property type="project" value="UniProtKB-KW"/>
</dbReference>
<proteinExistence type="predicted"/>
<dbReference type="InterPro" id="IPR019787">
    <property type="entry name" value="Znf_PHD-finger"/>
</dbReference>
<dbReference type="GO" id="GO:0003682">
    <property type="term" value="F:chromatin binding"/>
    <property type="evidence" value="ECO:0007669"/>
    <property type="project" value="TreeGrafter"/>
</dbReference>
<dbReference type="GO" id="GO:0042393">
    <property type="term" value="F:histone binding"/>
    <property type="evidence" value="ECO:0007669"/>
    <property type="project" value="TreeGrafter"/>
</dbReference>
<comment type="caution">
    <text evidence="8">The sequence shown here is derived from an EMBL/GenBank/DDBJ whole genome shotgun (WGS) entry which is preliminary data.</text>
</comment>
<dbReference type="InterPro" id="IPR013083">
    <property type="entry name" value="Znf_RING/FYVE/PHD"/>
</dbReference>
<evidence type="ECO:0000256" key="5">
    <source>
        <dbReference type="ARBA" id="ARBA00023242"/>
    </source>
</evidence>
<dbReference type="PANTHER" id="PTHR47025:SF2">
    <property type="entry name" value="AUTOIMMUNE REGULATOR"/>
    <property type="match status" value="1"/>
</dbReference>
<keyword evidence="3 6" id="KW-0863">Zinc-finger</keyword>
<dbReference type="InterPro" id="IPR019786">
    <property type="entry name" value="Zinc_finger_PHD-type_CS"/>
</dbReference>
<dbReference type="InterPro" id="IPR001965">
    <property type="entry name" value="Znf_PHD"/>
</dbReference>
<dbReference type="InterPro" id="IPR056511">
    <property type="entry name" value="IDM1_C"/>
</dbReference>
<dbReference type="Gene3D" id="3.40.630.30">
    <property type="match status" value="1"/>
</dbReference>
<dbReference type="EMBL" id="JBBWWQ010000020">
    <property type="protein sequence ID" value="KAK8916809.1"/>
    <property type="molecule type" value="Genomic_DNA"/>
</dbReference>
<comment type="subcellular location">
    <subcellularLocation>
        <location evidence="1">Nucleus</location>
    </subcellularLocation>
</comment>
<keyword evidence="5" id="KW-0539">Nucleus</keyword>
<dbReference type="InterPro" id="IPR011011">
    <property type="entry name" value="Znf_FYVE_PHD"/>
</dbReference>
<accession>A0AAP0AWA5</accession>
<dbReference type="InterPro" id="IPR059153">
    <property type="entry name" value="NSD_PHD-1st"/>
</dbReference>
<evidence type="ECO:0000256" key="4">
    <source>
        <dbReference type="ARBA" id="ARBA00022833"/>
    </source>
</evidence>
<dbReference type="SUPFAM" id="SSF57903">
    <property type="entry name" value="FYVE/PHD zinc finger"/>
    <property type="match status" value="1"/>
</dbReference>
<dbReference type="InterPro" id="IPR016181">
    <property type="entry name" value="Acyl_CoA_acyltransferase"/>
</dbReference>
<dbReference type="Pfam" id="PF16135">
    <property type="entry name" value="TDBD"/>
    <property type="match status" value="1"/>
</dbReference>
<name>A0AAP0AWA5_9ASPA</name>